<dbReference type="Pfam" id="PF00008">
    <property type="entry name" value="EGF"/>
    <property type="match status" value="1"/>
</dbReference>
<feature type="disulfide bond" evidence="5">
    <location>
        <begin position="495"/>
        <end position="504"/>
    </location>
</feature>
<dbReference type="InterPro" id="IPR049883">
    <property type="entry name" value="NOTCH1_EGF-like"/>
</dbReference>
<evidence type="ECO:0000256" key="1">
    <source>
        <dbReference type="ARBA" id="ARBA00022536"/>
    </source>
</evidence>
<dbReference type="EMBL" id="LWCA01001381">
    <property type="protein sequence ID" value="OAF65241.1"/>
    <property type="molecule type" value="Genomic_DNA"/>
</dbReference>
<feature type="domain" description="EGF-like" evidence="7">
    <location>
        <begin position="546"/>
        <end position="582"/>
    </location>
</feature>
<dbReference type="Proteomes" id="UP000078046">
    <property type="component" value="Unassembled WGS sequence"/>
</dbReference>
<comment type="caution">
    <text evidence="8">The sequence shown here is derived from an EMBL/GenBank/DDBJ whole genome shotgun (WGS) entry which is preliminary data.</text>
</comment>
<dbReference type="SUPFAM" id="SSF57196">
    <property type="entry name" value="EGF/Laminin"/>
    <property type="match status" value="4"/>
</dbReference>
<keyword evidence="4 5" id="KW-1015">Disulfide bond</keyword>
<sequence>MKYLTLIQFFGFIFAQIYSNVQKLENPTPEKYDNWVDHVYDKLSNQVAPQIPSKLKNRHWFMGYFQKEKVYRQYDTTGYSSIKNYKLLENTTYICMGHAEFADNVHYFIFKRYLDETYQRCQRIKIKENVALITDNFVTYNDAKLCLKSLLDGTIYPFALLDTSGLNKLLAGGDYNKCAFIPKKYHLTFDIIPKNDKFCDKQKSEATISNLSLNLKACKTNYELGIYNSTYFCVESFKLQDLVSHKVIESEISNQKSYTILYRPDSNYQEWVYCLDTFSDQHNKYTFNFGLLKLNSFYCGLPSISSKLTLDSSCINGNFQNGVCKCSTGYFGSFCRQGKNIIYKLKQCCLPTLNAFPSVFYHIIHTAKNNSSMGGGKCFYSNTDVDECLNAQNECSENSTCKNNHGSYECKCNTGYMGVYCKYKNYCDPNPCANTGECITNIENNLVDMQNVKYTCLCKPPYYGKICKEVNYCWNNSCKNNATCINDLTSFKCSCPKNTFGSLCQYTTGCFDINCNNGTCSNTQSFLSFKCNCNEGYDGQYCNEKLADVCINIICRNNGTCSSFNNTAICSCTERYSGTFCEGL</sequence>
<keyword evidence="9" id="KW-1185">Reference proteome</keyword>
<dbReference type="GO" id="GO:0032991">
    <property type="term" value="C:protein-containing complex"/>
    <property type="evidence" value="ECO:0007669"/>
    <property type="project" value="TreeGrafter"/>
</dbReference>
<feature type="domain" description="EGF-like" evidence="7">
    <location>
        <begin position="423"/>
        <end position="468"/>
    </location>
</feature>
<feature type="domain" description="EGF-like" evidence="7">
    <location>
        <begin position="384"/>
        <end position="422"/>
    </location>
</feature>
<feature type="disulfide bond" evidence="5">
    <location>
        <begin position="533"/>
        <end position="542"/>
    </location>
</feature>
<dbReference type="InterPro" id="IPR000152">
    <property type="entry name" value="EGF-type_Asp/Asn_hydroxyl_site"/>
</dbReference>
<dbReference type="FunFam" id="2.10.25.10:FF:000038">
    <property type="entry name" value="Fibrillin 2"/>
    <property type="match status" value="1"/>
</dbReference>
<dbReference type="GO" id="GO:0005886">
    <property type="term" value="C:plasma membrane"/>
    <property type="evidence" value="ECO:0007669"/>
    <property type="project" value="TreeGrafter"/>
</dbReference>
<dbReference type="PROSITE" id="PS01186">
    <property type="entry name" value="EGF_2"/>
    <property type="match status" value="4"/>
</dbReference>
<feature type="domain" description="EGF-like" evidence="7">
    <location>
        <begin position="506"/>
        <end position="543"/>
    </location>
</feature>
<name>A0A177AV03_9BILA</name>
<dbReference type="InterPro" id="IPR001881">
    <property type="entry name" value="EGF-like_Ca-bd_dom"/>
</dbReference>
<proteinExistence type="predicted"/>
<keyword evidence="1 5" id="KW-0245">EGF-like domain</keyword>
<protein>
    <recommendedName>
        <fullName evidence="7">EGF-like domain-containing protein</fullName>
    </recommendedName>
</protein>
<feature type="domain" description="EGF-like" evidence="7">
    <location>
        <begin position="469"/>
        <end position="505"/>
    </location>
</feature>
<evidence type="ECO:0000256" key="6">
    <source>
        <dbReference type="SAM" id="SignalP"/>
    </source>
</evidence>
<dbReference type="InterPro" id="IPR018097">
    <property type="entry name" value="EGF_Ca-bd_CS"/>
</dbReference>
<feature type="disulfide bond" evidence="5">
    <location>
        <begin position="458"/>
        <end position="467"/>
    </location>
</feature>
<accession>A0A177AV03</accession>
<comment type="caution">
    <text evidence="5">Lacks conserved residue(s) required for the propagation of feature annotation.</text>
</comment>
<keyword evidence="3" id="KW-0677">Repeat</keyword>
<dbReference type="PROSITE" id="PS00010">
    <property type="entry name" value="ASX_HYDROXYL"/>
    <property type="match status" value="2"/>
</dbReference>
<evidence type="ECO:0000259" key="7">
    <source>
        <dbReference type="PROSITE" id="PS50026"/>
    </source>
</evidence>
<dbReference type="PROSITE" id="PS50026">
    <property type="entry name" value="EGF_3"/>
    <property type="match status" value="5"/>
</dbReference>
<feature type="disulfide bond" evidence="5">
    <location>
        <begin position="412"/>
        <end position="421"/>
    </location>
</feature>
<organism evidence="8 9">
    <name type="scientific">Intoshia linei</name>
    <dbReference type="NCBI Taxonomy" id="1819745"/>
    <lineage>
        <taxon>Eukaryota</taxon>
        <taxon>Metazoa</taxon>
        <taxon>Spiralia</taxon>
        <taxon>Lophotrochozoa</taxon>
        <taxon>Mesozoa</taxon>
        <taxon>Orthonectida</taxon>
        <taxon>Rhopaluridae</taxon>
        <taxon>Intoshia</taxon>
    </lineage>
</organism>
<evidence type="ECO:0000256" key="4">
    <source>
        <dbReference type="ARBA" id="ARBA00023157"/>
    </source>
</evidence>
<dbReference type="InterPro" id="IPR051022">
    <property type="entry name" value="Notch_Cell-Fate_Det"/>
</dbReference>
<dbReference type="AlphaFoldDB" id="A0A177AV03"/>
<dbReference type="PROSITE" id="PS01187">
    <property type="entry name" value="EGF_CA"/>
    <property type="match status" value="1"/>
</dbReference>
<dbReference type="SMART" id="SM00181">
    <property type="entry name" value="EGF"/>
    <property type="match status" value="5"/>
</dbReference>
<dbReference type="PANTHER" id="PTHR24049">
    <property type="entry name" value="CRUMBS FAMILY MEMBER"/>
    <property type="match status" value="1"/>
</dbReference>
<dbReference type="SMART" id="SM00179">
    <property type="entry name" value="EGF_CA"/>
    <property type="match status" value="4"/>
</dbReference>
<dbReference type="Gene3D" id="2.10.25.10">
    <property type="entry name" value="Laminin"/>
    <property type="match status" value="4"/>
</dbReference>
<dbReference type="InterPro" id="IPR000742">
    <property type="entry name" value="EGF"/>
</dbReference>
<evidence type="ECO:0000256" key="2">
    <source>
        <dbReference type="ARBA" id="ARBA00022729"/>
    </source>
</evidence>
<dbReference type="GO" id="GO:0007157">
    <property type="term" value="P:heterophilic cell-cell adhesion via plasma membrane cell adhesion molecules"/>
    <property type="evidence" value="ECO:0007669"/>
    <property type="project" value="TreeGrafter"/>
</dbReference>
<feature type="disulfide bond" evidence="5">
    <location>
        <begin position="572"/>
        <end position="581"/>
    </location>
</feature>
<dbReference type="PROSITE" id="PS00022">
    <property type="entry name" value="EGF_1"/>
    <property type="match status" value="6"/>
</dbReference>
<dbReference type="OrthoDB" id="5953235at2759"/>
<evidence type="ECO:0000313" key="8">
    <source>
        <dbReference type="EMBL" id="OAF65241.1"/>
    </source>
</evidence>
<reference evidence="8 9" key="1">
    <citation type="submission" date="2016-04" db="EMBL/GenBank/DDBJ databases">
        <title>The genome of Intoshia linei affirms orthonectids as highly simplified spiralians.</title>
        <authorList>
            <person name="Mikhailov K.V."/>
            <person name="Slusarev G.S."/>
            <person name="Nikitin M.A."/>
            <person name="Logacheva M.D."/>
            <person name="Penin A."/>
            <person name="Aleoshin V."/>
            <person name="Panchin Y.V."/>
        </authorList>
    </citation>
    <scope>NUCLEOTIDE SEQUENCE [LARGE SCALE GENOMIC DNA]</scope>
    <source>
        <strain evidence="8">Intl2013</strain>
        <tissue evidence="8">Whole animal</tissue>
    </source>
</reference>
<dbReference type="PANTHER" id="PTHR24049:SF22">
    <property type="entry name" value="DROSOPHILA CRUMBS HOMOLOG"/>
    <property type="match status" value="1"/>
</dbReference>
<keyword evidence="2 6" id="KW-0732">Signal</keyword>
<dbReference type="GO" id="GO:0005509">
    <property type="term" value="F:calcium ion binding"/>
    <property type="evidence" value="ECO:0007669"/>
    <property type="project" value="InterPro"/>
</dbReference>
<feature type="signal peptide" evidence="6">
    <location>
        <begin position="1"/>
        <end position="15"/>
    </location>
</feature>
<dbReference type="CDD" id="cd00054">
    <property type="entry name" value="EGF_CA"/>
    <property type="match status" value="2"/>
</dbReference>
<gene>
    <name evidence="8" type="ORF">A3Q56_07049</name>
</gene>
<dbReference type="GO" id="GO:0045197">
    <property type="term" value="P:establishment or maintenance of epithelial cell apical/basal polarity"/>
    <property type="evidence" value="ECO:0007669"/>
    <property type="project" value="TreeGrafter"/>
</dbReference>
<feature type="chain" id="PRO_5012520385" description="EGF-like domain-containing protein" evidence="6">
    <location>
        <begin position="16"/>
        <end position="584"/>
    </location>
</feature>
<evidence type="ECO:0000313" key="9">
    <source>
        <dbReference type="Proteomes" id="UP000078046"/>
    </source>
</evidence>
<feature type="disulfide bond" evidence="5">
    <location>
        <begin position="510"/>
        <end position="520"/>
    </location>
</feature>
<dbReference type="Pfam" id="PF07645">
    <property type="entry name" value="EGF_CA"/>
    <property type="match status" value="1"/>
</dbReference>
<evidence type="ECO:0000256" key="5">
    <source>
        <dbReference type="PROSITE-ProRule" id="PRU00076"/>
    </source>
</evidence>
<evidence type="ECO:0000256" key="3">
    <source>
        <dbReference type="ARBA" id="ARBA00022737"/>
    </source>
</evidence>